<evidence type="ECO:0000313" key="3">
    <source>
        <dbReference type="WBParaSite" id="HPLM_0002192001-mRNA-1"/>
    </source>
</evidence>
<organism evidence="3">
    <name type="scientific">Haemonchus placei</name>
    <name type="common">Barber's pole worm</name>
    <dbReference type="NCBI Taxonomy" id="6290"/>
    <lineage>
        <taxon>Eukaryota</taxon>
        <taxon>Metazoa</taxon>
        <taxon>Ecdysozoa</taxon>
        <taxon>Nematoda</taxon>
        <taxon>Chromadorea</taxon>
        <taxon>Rhabditida</taxon>
        <taxon>Rhabditina</taxon>
        <taxon>Rhabditomorpha</taxon>
        <taxon>Strongyloidea</taxon>
        <taxon>Trichostrongylidae</taxon>
        <taxon>Haemonchus</taxon>
    </lineage>
</organism>
<gene>
    <name evidence="1" type="ORF">HPLM_LOCUS21909</name>
</gene>
<dbReference type="WBParaSite" id="HPLM_0002192001-mRNA-1">
    <property type="protein sequence ID" value="HPLM_0002192001-mRNA-1"/>
    <property type="gene ID" value="HPLM_0002192001"/>
</dbReference>
<proteinExistence type="predicted"/>
<evidence type="ECO:0000313" key="2">
    <source>
        <dbReference type="Proteomes" id="UP000268014"/>
    </source>
</evidence>
<evidence type="ECO:0000313" key="1">
    <source>
        <dbReference type="EMBL" id="VDO93824.1"/>
    </source>
</evidence>
<dbReference type="AlphaFoldDB" id="A0A0N4XC25"/>
<reference evidence="1 2" key="2">
    <citation type="submission" date="2018-11" db="EMBL/GenBank/DDBJ databases">
        <authorList>
            <consortium name="Pathogen Informatics"/>
        </authorList>
    </citation>
    <scope>NUCLEOTIDE SEQUENCE [LARGE SCALE GENOMIC DNA]</scope>
    <source>
        <strain evidence="1 2">MHpl1</strain>
    </source>
</reference>
<accession>A0A0N4XC25</accession>
<dbReference type="EMBL" id="UZAF01024588">
    <property type="protein sequence ID" value="VDO93824.1"/>
    <property type="molecule type" value="Genomic_DNA"/>
</dbReference>
<dbReference type="Proteomes" id="UP000268014">
    <property type="component" value="Unassembled WGS sequence"/>
</dbReference>
<name>A0A0N4XC25_HAEPC</name>
<keyword evidence="2" id="KW-1185">Reference proteome</keyword>
<sequence length="36" mass="4068">MDISLLPAHSKNCLQCTQRCWSVILSSVRKATEFSN</sequence>
<reference evidence="3" key="1">
    <citation type="submission" date="2017-02" db="UniProtKB">
        <authorList>
            <consortium name="WormBaseParasite"/>
        </authorList>
    </citation>
    <scope>IDENTIFICATION</scope>
</reference>
<protein>
    <submittedName>
        <fullName evidence="3">4Fe-4S ferredoxin-type domain-containing protein</fullName>
    </submittedName>
</protein>